<dbReference type="RefSeq" id="WP_056786094.1">
    <property type="nucleotide sequence ID" value="NZ_LCYC01000065.1"/>
</dbReference>
<protein>
    <submittedName>
        <fullName evidence="1">Uncharacterized protein</fullName>
    </submittedName>
</protein>
<comment type="caution">
    <text evidence="1">The sequence shown here is derived from an EMBL/GenBank/DDBJ whole genome shotgun (WGS) entry which is preliminary data.</text>
</comment>
<sequence>MSKSFEVLDDETFINSTFIVDAGRFAGLRTGLPEEFAVGAQEKADLLERRLSRIEHALGISETAGSTSGLAADLDQL</sequence>
<accession>A0A109KI94</accession>
<dbReference type="Proteomes" id="UP000063434">
    <property type="component" value="Unassembled WGS sequence"/>
</dbReference>
<gene>
    <name evidence="1" type="ORF">PFL603g_06386</name>
</gene>
<proteinExistence type="predicted"/>
<evidence type="ECO:0000313" key="1">
    <source>
        <dbReference type="EMBL" id="KWV69681.1"/>
    </source>
</evidence>
<name>A0A109KI94_PSEFL</name>
<evidence type="ECO:0000313" key="2">
    <source>
        <dbReference type="Proteomes" id="UP000063434"/>
    </source>
</evidence>
<dbReference type="EMBL" id="LCYC01000065">
    <property type="protein sequence ID" value="KWV69681.1"/>
    <property type="molecule type" value="Genomic_DNA"/>
</dbReference>
<reference evidence="1 2" key="1">
    <citation type="submission" date="2015-05" db="EMBL/GenBank/DDBJ databases">
        <title>A genomic and transcriptomic approach to investigate the blue pigment phenotype in Pseudomonas fluorescens.</title>
        <authorList>
            <person name="Andreani N.A."/>
            <person name="Cardazzo B."/>
        </authorList>
    </citation>
    <scope>NUCLEOTIDE SEQUENCE [LARGE SCALE GENOMIC DNA]</scope>
    <source>
        <strain evidence="1 2">Ps_40</strain>
    </source>
</reference>
<dbReference type="AlphaFoldDB" id="A0A109KI94"/>
<organism evidence="1 2">
    <name type="scientific">Pseudomonas fluorescens</name>
    <dbReference type="NCBI Taxonomy" id="294"/>
    <lineage>
        <taxon>Bacteria</taxon>
        <taxon>Pseudomonadati</taxon>
        <taxon>Pseudomonadota</taxon>
        <taxon>Gammaproteobacteria</taxon>
        <taxon>Pseudomonadales</taxon>
        <taxon>Pseudomonadaceae</taxon>
        <taxon>Pseudomonas</taxon>
    </lineage>
</organism>
<dbReference type="PATRIC" id="fig|294.195.peg.6781"/>